<keyword evidence="2" id="KW-1185">Reference proteome</keyword>
<protein>
    <submittedName>
        <fullName evidence="1">Uncharacterized protein</fullName>
    </submittedName>
</protein>
<comment type="caution">
    <text evidence="1">The sequence shown here is derived from an EMBL/GenBank/DDBJ whole genome shotgun (WGS) entry which is preliminary data.</text>
</comment>
<gene>
    <name evidence="1" type="ORF">N7476_010189</name>
</gene>
<name>A0A9W9U2M3_9EURO</name>
<dbReference type="Proteomes" id="UP001147746">
    <property type="component" value="Unassembled WGS sequence"/>
</dbReference>
<evidence type="ECO:0000313" key="1">
    <source>
        <dbReference type="EMBL" id="KAJ5303390.1"/>
    </source>
</evidence>
<accession>A0A9W9U2M3</accession>
<dbReference type="AlphaFoldDB" id="A0A9W9U2M3"/>
<evidence type="ECO:0000313" key="2">
    <source>
        <dbReference type="Proteomes" id="UP001147746"/>
    </source>
</evidence>
<reference evidence="1" key="2">
    <citation type="journal article" date="2023" name="IMA Fungus">
        <title>Comparative genomic study of the Penicillium genus elucidates a diverse pangenome and 15 lateral gene transfer events.</title>
        <authorList>
            <person name="Petersen C."/>
            <person name="Sorensen T."/>
            <person name="Nielsen M.R."/>
            <person name="Sondergaard T.E."/>
            <person name="Sorensen J.L."/>
            <person name="Fitzpatrick D.A."/>
            <person name="Frisvad J.C."/>
            <person name="Nielsen K.L."/>
        </authorList>
    </citation>
    <scope>NUCLEOTIDE SEQUENCE</scope>
    <source>
        <strain evidence="1">IBT 21472</strain>
    </source>
</reference>
<proteinExistence type="predicted"/>
<dbReference type="EMBL" id="JAPZBO010000009">
    <property type="protein sequence ID" value="KAJ5303390.1"/>
    <property type="molecule type" value="Genomic_DNA"/>
</dbReference>
<sequence>MGCYGLQSVQIMRYRLVERRICLPDLDVGPVADATPLIIQVLSSRAAKVRGSVLPGVKNVWSEAGNPTPAWT</sequence>
<reference evidence="1" key="1">
    <citation type="submission" date="2022-12" db="EMBL/GenBank/DDBJ databases">
        <authorList>
            <person name="Petersen C."/>
        </authorList>
    </citation>
    <scope>NUCLEOTIDE SEQUENCE</scope>
    <source>
        <strain evidence="1">IBT 21472</strain>
    </source>
</reference>
<organism evidence="1 2">
    <name type="scientific">Penicillium atrosanguineum</name>
    <dbReference type="NCBI Taxonomy" id="1132637"/>
    <lineage>
        <taxon>Eukaryota</taxon>
        <taxon>Fungi</taxon>
        <taxon>Dikarya</taxon>
        <taxon>Ascomycota</taxon>
        <taxon>Pezizomycotina</taxon>
        <taxon>Eurotiomycetes</taxon>
        <taxon>Eurotiomycetidae</taxon>
        <taxon>Eurotiales</taxon>
        <taxon>Aspergillaceae</taxon>
        <taxon>Penicillium</taxon>
    </lineage>
</organism>